<dbReference type="AlphaFoldDB" id="A0A9X1TS68"/>
<sequence length="396" mass="44617">MNSLLFPYERRIPADMTHDPYSLTELIRSDEFIAWVMRPDSHSNEKWRLFLENHPEKQRTIEAAREYVILLAKDTGRDQPTEKQSVRMWSVVESQMHNQETGPSKVEEAAEPKRILSGWRWIRVAASAALILSIGSVSYWFYYKQGNGRLSGNLSTEQVAADKVVQKYNDTQKPLTILLADGSSVVLQPGGHLSYTEAVNAKRREVTLTGKAFFEIVKNKEKPFLVYSYGLATKVLGTSFMIDASEANKEIRVEVKTGTVSVFSINNLDKKEIDEESDKPELTGITLGQDQRIAFSKESGRIVKLDGQEKGSIPDMDISKQGFVFDETPVHKVFETLETVYNVQISYDKVKMGDCTLNATLIGQPFREKLDAICNALDAQYEIKDNLVSIVGNGCK</sequence>
<dbReference type="PANTHER" id="PTHR30273">
    <property type="entry name" value="PERIPLASMIC SIGNAL SENSOR AND SIGMA FACTOR ACTIVATOR FECR-RELATED"/>
    <property type="match status" value="1"/>
</dbReference>
<evidence type="ECO:0000259" key="2">
    <source>
        <dbReference type="Pfam" id="PF04773"/>
    </source>
</evidence>
<dbReference type="InterPro" id="IPR032508">
    <property type="entry name" value="FecR_C"/>
</dbReference>
<keyword evidence="1" id="KW-1133">Transmembrane helix</keyword>
<organism evidence="4 5">
    <name type="scientific">Dyadobacter chenhuakuii</name>
    <dbReference type="NCBI Taxonomy" id="2909339"/>
    <lineage>
        <taxon>Bacteria</taxon>
        <taxon>Pseudomonadati</taxon>
        <taxon>Bacteroidota</taxon>
        <taxon>Cytophagia</taxon>
        <taxon>Cytophagales</taxon>
        <taxon>Spirosomataceae</taxon>
        <taxon>Dyadobacter</taxon>
    </lineage>
</organism>
<dbReference type="InterPro" id="IPR006860">
    <property type="entry name" value="FecR"/>
</dbReference>
<evidence type="ECO:0000313" key="5">
    <source>
        <dbReference type="Proteomes" id="UP001139411"/>
    </source>
</evidence>
<dbReference type="Gene3D" id="3.55.50.30">
    <property type="match status" value="1"/>
</dbReference>
<dbReference type="Pfam" id="PF16344">
    <property type="entry name" value="FecR_C"/>
    <property type="match status" value="1"/>
</dbReference>
<protein>
    <submittedName>
        <fullName evidence="4">FecR family protein</fullName>
    </submittedName>
</protein>
<accession>A0A9X1TS68</accession>
<dbReference type="Gene3D" id="2.60.120.1440">
    <property type="match status" value="1"/>
</dbReference>
<evidence type="ECO:0000313" key="4">
    <source>
        <dbReference type="EMBL" id="MCF2498744.1"/>
    </source>
</evidence>
<dbReference type="Proteomes" id="UP001139411">
    <property type="component" value="Unassembled WGS sequence"/>
</dbReference>
<feature type="domain" description="Protein FecR C-terminal" evidence="3">
    <location>
        <begin position="323"/>
        <end position="388"/>
    </location>
</feature>
<gene>
    <name evidence="4" type="ORF">L0661_10515</name>
</gene>
<comment type="caution">
    <text evidence="4">The sequence shown here is derived from an EMBL/GenBank/DDBJ whole genome shotgun (WGS) entry which is preliminary data.</text>
</comment>
<dbReference type="InterPro" id="IPR012373">
    <property type="entry name" value="Ferrdict_sens_TM"/>
</dbReference>
<keyword evidence="1" id="KW-0472">Membrane</keyword>
<dbReference type="Pfam" id="PF04773">
    <property type="entry name" value="FecR"/>
    <property type="match status" value="1"/>
</dbReference>
<reference evidence="4" key="1">
    <citation type="submission" date="2022-01" db="EMBL/GenBank/DDBJ databases">
        <title>Novel species in genus Dyadobacter.</title>
        <authorList>
            <person name="Ma C."/>
        </authorList>
    </citation>
    <scope>NUCLEOTIDE SEQUENCE</scope>
    <source>
        <strain evidence="4">CY357</strain>
    </source>
</reference>
<dbReference type="RefSeq" id="WP_235177737.1">
    <property type="nucleotide sequence ID" value="NZ_JAKFFV010000005.1"/>
</dbReference>
<dbReference type="EMBL" id="JAKFFV010000005">
    <property type="protein sequence ID" value="MCF2498744.1"/>
    <property type="molecule type" value="Genomic_DNA"/>
</dbReference>
<dbReference type="PANTHER" id="PTHR30273:SF2">
    <property type="entry name" value="PROTEIN FECR"/>
    <property type="match status" value="1"/>
</dbReference>
<dbReference type="GO" id="GO:0016989">
    <property type="term" value="F:sigma factor antagonist activity"/>
    <property type="evidence" value="ECO:0007669"/>
    <property type="project" value="TreeGrafter"/>
</dbReference>
<name>A0A9X1TS68_9BACT</name>
<keyword evidence="1" id="KW-0812">Transmembrane</keyword>
<proteinExistence type="predicted"/>
<feature type="domain" description="FecR protein" evidence="2">
    <location>
        <begin position="175"/>
        <end position="260"/>
    </location>
</feature>
<evidence type="ECO:0000259" key="3">
    <source>
        <dbReference type="Pfam" id="PF16344"/>
    </source>
</evidence>
<evidence type="ECO:0000256" key="1">
    <source>
        <dbReference type="SAM" id="Phobius"/>
    </source>
</evidence>
<feature type="transmembrane region" description="Helical" evidence="1">
    <location>
        <begin position="121"/>
        <end position="142"/>
    </location>
</feature>